<dbReference type="SUPFAM" id="SSF159275">
    <property type="entry name" value="PA1994-like"/>
    <property type="match status" value="1"/>
</dbReference>
<dbReference type="Proteomes" id="UP000288028">
    <property type="component" value="Unassembled WGS sequence"/>
</dbReference>
<dbReference type="Pfam" id="PF06475">
    <property type="entry name" value="Glycolipid_bind"/>
    <property type="match status" value="1"/>
</dbReference>
<dbReference type="AlphaFoldDB" id="A0A430B9H8"/>
<evidence type="ECO:0000313" key="2">
    <source>
        <dbReference type="Proteomes" id="UP000288028"/>
    </source>
</evidence>
<dbReference type="EMBL" id="NGKB01000001">
    <property type="protein sequence ID" value="RSU16902.1"/>
    <property type="molecule type" value="Genomic_DNA"/>
</dbReference>
<protein>
    <recommendedName>
        <fullName evidence="3">Glycolipid-binding domain-containing protein</fullName>
    </recommendedName>
</protein>
<comment type="caution">
    <text evidence="1">The sequence shown here is derived from an EMBL/GenBank/DDBJ whole genome shotgun (WGS) entry which is preliminary data.</text>
</comment>
<dbReference type="InterPro" id="IPR009467">
    <property type="entry name" value="Glycolipid-bd_prot_put"/>
</dbReference>
<organism evidence="1 2">
    <name type="scientific">Vagococcus carniphilus</name>
    <dbReference type="NCBI Taxonomy" id="218144"/>
    <lineage>
        <taxon>Bacteria</taxon>
        <taxon>Bacillati</taxon>
        <taxon>Bacillota</taxon>
        <taxon>Bacilli</taxon>
        <taxon>Lactobacillales</taxon>
        <taxon>Enterococcaceae</taxon>
        <taxon>Vagococcus</taxon>
    </lineage>
</organism>
<evidence type="ECO:0008006" key="3">
    <source>
        <dbReference type="Google" id="ProtNLM"/>
    </source>
</evidence>
<proteinExistence type="predicted"/>
<sequence length="173" mass="19997">MKSIEFFNIETGAIEKGDLILSESLIIYNSTIQSGETFFEIGITINPDWSVNRFKITKNKAIILSGEKSDTFWFINQEPLITDESIDFIDISMTPFTNTLPINFMKESSSQKKTFPMLFLDVKKEQANICHQTYSFHTDFILYENMETNYSNQLTVDKNGIVVDYPNAFKRII</sequence>
<keyword evidence="2" id="KW-1185">Reference proteome</keyword>
<dbReference type="OrthoDB" id="9814791at2"/>
<dbReference type="GeneID" id="95579735"/>
<accession>A0A430B9H8</accession>
<name>A0A430B9H8_9ENTE</name>
<dbReference type="RefSeq" id="WP_126791197.1">
    <property type="nucleotide sequence ID" value="NZ_CP060720.1"/>
</dbReference>
<gene>
    <name evidence="1" type="ORF">CBF28_01575</name>
</gene>
<evidence type="ECO:0000313" key="1">
    <source>
        <dbReference type="EMBL" id="RSU16902.1"/>
    </source>
</evidence>
<reference evidence="1 2" key="1">
    <citation type="submission" date="2017-05" db="EMBL/GenBank/DDBJ databases">
        <title>Vagococcus spp. assemblies.</title>
        <authorList>
            <person name="Gulvik C.A."/>
        </authorList>
    </citation>
    <scope>NUCLEOTIDE SEQUENCE [LARGE SCALE GENOMIC DNA]</scope>
    <source>
        <strain evidence="1 2">SS1714</strain>
    </source>
</reference>